<comment type="caution">
    <text evidence="2">The sequence shown here is derived from an EMBL/GenBank/DDBJ whole genome shotgun (WGS) entry which is preliminary data.</text>
</comment>
<dbReference type="EMBL" id="JAYKXP010000053">
    <property type="protein sequence ID" value="KAK7035418.1"/>
    <property type="molecule type" value="Genomic_DNA"/>
</dbReference>
<name>A0AAW0C945_9AGAR</name>
<gene>
    <name evidence="2" type="ORF">VNI00_011949</name>
</gene>
<feature type="region of interest" description="Disordered" evidence="1">
    <location>
        <begin position="58"/>
        <end position="91"/>
    </location>
</feature>
<keyword evidence="3" id="KW-1185">Reference proteome</keyword>
<evidence type="ECO:0000313" key="2">
    <source>
        <dbReference type="EMBL" id="KAK7035418.1"/>
    </source>
</evidence>
<sequence>MSDLFTERDLVKRRIYGTERNETMESFALSSPLKPPPSKLISQALPGRNVAMMSHSQRPNENVHEFSRISRSTQLPFPRDTPTRTHLPAQNPVMNPQFRLVKLMIMKITPANAVYSYLKQVSQRIRQEMVDSSKVEDEPDKTGSEMEDMDDHEEEHGEESDEPMPSTTEDRQSIKR</sequence>
<organism evidence="2 3">
    <name type="scientific">Paramarasmius palmivorus</name>
    <dbReference type="NCBI Taxonomy" id="297713"/>
    <lineage>
        <taxon>Eukaryota</taxon>
        <taxon>Fungi</taxon>
        <taxon>Dikarya</taxon>
        <taxon>Basidiomycota</taxon>
        <taxon>Agaricomycotina</taxon>
        <taxon>Agaricomycetes</taxon>
        <taxon>Agaricomycetidae</taxon>
        <taxon>Agaricales</taxon>
        <taxon>Marasmiineae</taxon>
        <taxon>Marasmiaceae</taxon>
        <taxon>Paramarasmius</taxon>
    </lineage>
</organism>
<accession>A0AAW0C945</accession>
<dbReference type="AlphaFoldDB" id="A0AAW0C945"/>
<evidence type="ECO:0000256" key="1">
    <source>
        <dbReference type="SAM" id="MobiDB-lite"/>
    </source>
</evidence>
<reference evidence="2 3" key="1">
    <citation type="submission" date="2024-01" db="EMBL/GenBank/DDBJ databases">
        <title>A draft genome for a cacao thread blight-causing isolate of Paramarasmius palmivorus.</title>
        <authorList>
            <person name="Baruah I.K."/>
            <person name="Bukari Y."/>
            <person name="Amoako-Attah I."/>
            <person name="Meinhardt L.W."/>
            <person name="Bailey B.A."/>
            <person name="Cohen S.P."/>
        </authorList>
    </citation>
    <scope>NUCLEOTIDE SEQUENCE [LARGE SCALE GENOMIC DNA]</scope>
    <source>
        <strain evidence="2 3">GH-12</strain>
    </source>
</reference>
<dbReference type="Proteomes" id="UP001383192">
    <property type="component" value="Unassembled WGS sequence"/>
</dbReference>
<feature type="compositionally biased region" description="Basic and acidic residues" evidence="1">
    <location>
        <begin position="128"/>
        <end position="144"/>
    </location>
</feature>
<proteinExistence type="predicted"/>
<feature type="compositionally biased region" description="Acidic residues" evidence="1">
    <location>
        <begin position="145"/>
        <end position="162"/>
    </location>
</feature>
<protein>
    <submittedName>
        <fullName evidence="2">Uncharacterized protein</fullName>
    </submittedName>
</protein>
<evidence type="ECO:0000313" key="3">
    <source>
        <dbReference type="Proteomes" id="UP001383192"/>
    </source>
</evidence>
<feature type="region of interest" description="Disordered" evidence="1">
    <location>
        <begin position="128"/>
        <end position="176"/>
    </location>
</feature>